<gene>
    <name evidence="2" type="ORF">FW781_21785</name>
</gene>
<evidence type="ECO:0000313" key="2">
    <source>
        <dbReference type="EMBL" id="TZF92369.1"/>
    </source>
</evidence>
<protein>
    <submittedName>
        <fullName evidence="2">Uncharacterized protein</fullName>
    </submittedName>
</protein>
<dbReference type="OrthoDB" id="1254677at2"/>
<feature type="signal peptide" evidence="1">
    <location>
        <begin position="1"/>
        <end position="15"/>
    </location>
</feature>
<comment type="caution">
    <text evidence="2">The sequence shown here is derived from an EMBL/GenBank/DDBJ whole genome shotgun (WGS) entry which is preliminary data.</text>
</comment>
<dbReference type="Proteomes" id="UP000323884">
    <property type="component" value="Unassembled WGS sequence"/>
</dbReference>
<dbReference type="EMBL" id="VTRU01000009">
    <property type="protein sequence ID" value="TZF92369.1"/>
    <property type="molecule type" value="Genomic_DNA"/>
</dbReference>
<keyword evidence="3" id="KW-1185">Reference proteome</keyword>
<evidence type="ECO:0000313" key="3">
    <source>
        <dbReference type="Proteomes" id="UP000323884"/>
    </source>
</evidence>
<proteinExistence type="predicted"/>
<name>A0A5D8ZBY3_9FLAO</name>
<evidence type="ECO:0000256" key="1">
    <source>
        <dbReference type="SAM" id="SignalP"/>
    </source>
</evidence>
<dbReference type="RefSeq" id="WP_149389348.1">
    <property type="nucleotide sequence ID" value="NZ_VTRU01000009.1"/>
</dbReference>
<sequence length="188" mass="22178">MRTLCLLLISNWLFAQSVSINAKQLSLSKILVSIKNTSQTETIKLVADNRALVYSCDYKNRWPSLSNFARLAICFEYPKNYDYQSNIVPMRQREKMYGINQDLSASEYIAQNIVEIKPLEKKEIIYNVSDFNNSLVFKKKKKFTVRPKIIYFGEHIEKYRNSSEIKEKYFNKNISSNTFDLNTYFFKP</sequence>
<reference evidence="2 3" key="1">
    <citation type="submission" date="2019-08" db="EMBL/GenBank/DDBJ databases">
        <title>Draft genome sequence of Chryseobacterium sp. Gsoil 183.</title>
        <authorList>
            <person name="Im W.-T."/>
        </authorList>
    </citation>
    <scope>NUCLEOTIDE SEQUENCE [LARGE SCALE GENOMIC DNA]</scope>
    <source>
        <strain evidence="2 3">Gsoil 183</strain>
    </source>
</reference>
<organism evidence="2 3">
    <name type="scientific">Chryseobacterium panacisoli</name>
    <dbReference type="NCBI Taxonomy" id="1807141"/>
    <lineage>
        <taxon>Bacteria</taxon>
        <taxon>Pseudomonadati</taxon>
        <taxon>Bacteroidota</taxon>
        <taxon>Flavobacteriia</taxon>
        <taxon>Flavobacteriales</taxon>
        <taxon>Weeksellaceae</taxon>
        <taxon>Chryseobacterium group</taxon>
        <taxon>Chryseobacterium</taxon>
    </lineage>
</organism>
<feature type="chain" id="PRO_5023016969" evidence="1">
    <location>
        <begin position="16"/>
        <end position="188"/>
    </location>
</feature>
<accession>A0A5D8ZBY3</accession>
<keyword evidence="1" id="KW-0732">Signal</keyword>
<dbReference type="AlphaFoldDB" id="A0A5D8ZBY3"/>